<feature type="compositionally biased region" description="Low complexity" evidence="1">
    <location>
        <begin position="171"/>
        <end position="198"/>
    </location>
</feature>
<reference evidence="2" key="2">
    <citation type="submission" date="2022-06" db="UniProtKB">
        <authorList>
            <consortium name="EnsemblMetazoa"/>
        </authorList>
    </citation>
    <scope>IDENTIFICATION</scope>
    <source>
        <strain evidence="2">DF5081</strain>
    </source>
</reference>
<evidence type="ECO:0000313" key="3">
    <source>
        <dbReference type="Proteomes" id="UP000005237"/>
    </source>
</evidence>
<feature type="region of interest" description="Disordered" evidence="1">
    <location>
        <begin position="129"/>
        <end position="198"/>
    </location>
</feature>
<dbReference type="EnsemblMetazoa" id="CJA31310.1">
    <property type="protein sequence ID" value="CJA31310.1"/>
    <property type="gene ID" value="WBGene00207157"/>
</dbReference>
<sequence>MRFLTKFLCKSVKETNYGTVYEGRYVNIHSFDFKSNSYWQDTSETFSTSSNNNKLYFNIKVNYFDLNGNTTLAISVMNNQNAVFSQTYTQSNPPPSNIIKVYGDQMSVDYNTYGNYTKGFQIDLKTVENEDVSPGTPASPSPSSSSASSSSSSSIFTSPTVPTSFRFTRISSEPTSSSKLSTNPSTSSRSPDVSTTLGVETTTKTKLRTFSVFCLLPLFIAALN</sequence>
<dbReference type="PANTHER" id="PTHR47919:SF2">
    <property type="entry name" value="CUB DOMAIN-CONTAINING PROTEIN-RELATED"/>
    <property type="match status" value="1"/>
</dbReference>
<name>A0A8R1EAZ0_CAEJA</name>
<dbReference type="GO" id="GO:0045087">
    <property type="term" value="P:innate immune response"/>
    <property type="evidence" value="ECO:0007669"/>
    <property type="project" value="TreeGrafter"/>
</dbReference>
<keyword evidence="3" id="KW-1185">Reference proteome</keyword>
<accession>A0A8R1EAZ0</accession>
<organism evidence="2 3">
    <name type="scientific">Caenorhabditis japonica</name>
    <dbReference type="NCBI Taxonomy" id="281687"/>
    <lineage>
        <taxon>Eukaryota</taxon>
        <taxon>Metazoa</taxon>
        <taxon>Ecdysozoa</taxon>
        <taxon>Nematoda</taxon>
        <taxon>Chromadorea</taxon>
        <taxon>Rhabditida</taxon>
        <taxon>Rhabditina</taxon>
        <taxon>Rhabditomorpha</taxon>
        <taxon>Rhabditoidea</taxon>
        <taxon>Rhabditidae</taxon>
        <taxon>Peloderinae</taxon>
        <taxon>Caenorhabditis</taxon>
    </lineage>
</organism>
<evidence type="ECO:0000313" key="2">
    <source>
        <dbReference type="EnsemblMetazoa" id="CJA31310.1"/>
    </source>
</evidence>
<proteinExistence type="predicted"/>
<reference evidence="3" key="1">
    <citation type="submission" date="2010-08" db="EMBL/GenBank/DDBJ databases">
        <authorList>
            <consortium name="Caenorhabditis japonica Sequencing Consortium"/>
            <person name="Wilson R.K."/>
        </authorList>
    </citation>
    <scope>NUCLEOTIDE SEQUENCE [LARGE SCALE GENOMIC DNA]</scope>
    <source>
        <strain evidence="3">DF5081</strain>
    </source>
</reference>
<evidence type="ECO:0000256" key="1">
    <source>
        <dbReference type="SAM" id="MobiDB-lite"/>
    </source>
</evidence>
<protein>
    <recommendedName>
        <fullName evidence="4">CUB domain-containing protein</fullName>
    </recommendedName>
</protein>
<evidence type="ECO:0008006" key="4">
    <source>
        <dbReference type="Google" id="ProtNLM"/>
    </source>
</evidence>
<feature type="compositionally biased region" description="Low complexity" evidence="1">
    <location>
        <begin position="133"/>
        <end position="164"/>
    </location>
</feature>
<dbReference type="AlphaFoldDB" id="A0A8R1EAZ0"/>
<dbReference type="PANTHER" id="PTHR47919">
    <property type="entry name" value="INFECTION RESPONSE PROTEIN-RELATED"/>
    <property type="match status" value="1"/>
</dbReference>
<dbReference type="Proteomes" id="UP000005237">
    <property type="component" value="Unassembled WGS sequence"/>
</dbReference>